<gene>
    <name evidence="5" type="ORF">SLNWT_3461</name>
</gene>
<dbReference type="EMBL" id="CP010519">
    <property type="protein sequence ID" value="AJE83837.1"/>
    <property type="molecule type" value="Genomic_DNA"/>
</dbReference>
<dbReference type="Gene3D" id="1.10.10.10">
    <property type="entry name" value="Winged helix-like DNA-binding domain superfamily/Winged helix DNA-binding domain"/>
    <property type="match status" value="1"/>
</dbReference>
<dbReference type="Proteomes" id="UP000031523">
    <property type="component" value="Chromosome"/>
</dbReference>
<evidence type="ECO:0000256" key="3">
    <source>
        <dbReference type="ARBA" id="ARBA00023163"/>
    </source>
</evidence>
<sequence>MTQQFSGQGRSSQSAAEGVVEDAAMGGAAGVAADPARRGDVTRADSLAREIFAGVANKWALLLINVLGDRTLRFTELRGAIEGISHKMLTQTLRGLERDGLVDRTVYPTVPPRVEYRLTEAGGALRDTVNGMCAWTRRYLDEIESARERFDAGR</sequence>
<dbReference type="PROSITE" id="PS51118">
    <property type="entry name" value="HTH_HXLR"/>
    <property type="match status" value="1"/>
</dbReference>
<dbReference type="Pfam" id="PF01638">
    <property type="entry name" value="HxlR"/>
    <property type="match status" value="1"/>
</dbReference>
<keyword evidence="1" id="KW-0805">Transcription regulation</keyword>
<dbReference type="InterPro" id="IPR002577">
    <property type="entry name" value="HTH_HxlR"/>
</dbReference>
<name>A0A0B5F0L2_STRA4</name>
<evidence type="ECO:0000313" key="6">
    <source>
        <dbReference type="Proteomes" id="UP000031523"/>
    </source>
</evidence>
<dbReference type="SUPFAM" id="SSF46785">
    <property type="entry name" value="Winged helix' DNA-binding domain"/>
    <property type="match status" value="1"/>
</dbReference>
<evidence type="ECO:0000256" key="2">
    <source>
        <dbReference type="ARBA" id="ARBA00023125"/>
    </source>
</evidence>
<dbReference type="KEGG" id="sals:SLNWT_3461"/>
<protein>
    <submittedName>
        <fullName evidence="5">Transcriptional regulator</fullName>
    </submittedName>
</protein>
<dbReference type="InterPro" id="IPR036388">
    <property type="entry name" value="WH-like_DNA-bd_sf"/>
</dbReference>
<accession>A0A0B5F0L2</accession>
<evidence type="ECO:0000313" key="5">
    <source>
        <dbReference type="EMBL" id="AJE83837.1"/>
    </source>
</evidence>
<dbReference type="AlphaFoldDB" id="A0A0B5F0L2"/>
<keyword evidence="2" id="KW-0238">DNA-binding</keyword>
<dbReference type="InterPro" id="IPR036390">
    <property type="entry name" value="WH_DNA-bd_sf"/>
</dbReference>
<dbReference type="PANTHER" id="PTHR33204:SF39">
    <property type="entry name" value="TRANSCRIPTIONAL REGULATORY PROTEIN"/>
    <property type="match status" value="1"/>
</dbReference>
<keyword evidence="3" id="KW-0804">Transcription</keyword>
<dbReference type="PANTHER" id="PTHR33204">
    <property type="entry name" value="TRANSCRIPTIONAL REGULATOR, MARR FAMILY"/>
    <property type="match status" value="1"/>
</dbReference>
<dbReference type="GO" id="GO:0003677">
    <property type="term" value="F:DNA binding"/>
    <property type="evidence" value="ECO:0007669"/>
    <property type="project" value="UniProtKB-KW"/>
</dbReference>
<reference evidence="5 6" key="1">
    <citation type="submission" date="2015-01" db="EMBL/GenBank/DDBJ databases">
        <title>Enhanced salinomycin production by adjusting the supply of polyketide extender units in Streptomyce albus DSM 41398.</title>
        <authorList>
            <person name="Lu C."/>
        </authorList>
    </citation>
    <scope>NUCLEOTIDE SEQUENCE [LARGE SCALE GENOMIC DNA]</scope>
    <source>
        <strain evidence="6">ATCC 21838 / DSM 41398 / FERM P-419 / JCM 4703 / NBRC 107858</strain>
    </source>
</reference>
<evidence type="ECO:0000256" key="1">
    <source>
        <dbReference type="ARBA" id="ARBA00023015"/>
    </source>
</evidence>
<keyword evidence="6" id="KW-1185">Reference proteome</keyword>
<feature type="domain" description="HTH hxlR-type" evidence="4">
    <location>
        <begin position="44"/>
        <end position="144"/>
    </location>
</feature>
<evidence type="ECO:0000259" key="4">
    <source>
        <dbReference type="PROSITE" id="PS51118"/>
    </source>
</evidence>
<organism evidence="5 6">
    <name type="scientific">Streptomyces albus (strain ATCC 21838 / DSM 41398 / FERM P-419 / JCM 4703 / NBRC 107858)</name>
    <dbReference type="NCBI Taxonomy" id="1081613"/>
    <lineage>
        <taxon>Bacteria</taxon>
        <taxon>Bacillati</taxon>
        <taxon>Actinomycetota</taxon>
        <taxon>Actinomycetes</taxon>
        <taxon>Kitasatosporales</taxon>
        <taxon>Streptomycetaceae</taxon>
        <taxon>Streptomyces</taxon>
    </lineage>
</organism>
<proteinExistence type="predicted"/>